<gene>
    <name evidence="1" type="ORF">F3J37_02090</name>
</gene>
<protein>
    <recommendedName>
        <fullName evidence="3">Cro/Cl family transcriptional regulator</fullName>
    </recommendedName>
</protein>
<evidence type="ECO:0000313" key="1">
    <source>
        <dbReference type="EMBL" id="NIG17468.1"/>
    </source>
</evidence>
<reference evidence="1 2" key="1">
    <citation type="journal article" date="2019" name="bioRxiv">
        <title>Bacteria contribute to plant secondary compound degradation in a generalist herbivore system.</title>
        <authorList>
            <person name="Francoeur C.B."/>
            <person name="Khadempour L."/>
            <person name="Moreira-Soto R.D."/>
            <person name="Gotting K."/>
            <person name="Book A.J."/>
            <person name="Pinto-Tomas A.A."/>
            <person name="Keefover-Ring K."/>
            <person name="Currie C.R."/>
        </authorList>
    </citation>
    <scope>NUCLEOTIDE SEQUENCE [LARGE SCALE GENOMIC DNA]</scope>
    <source>
        <strain evidence="1">Al-1710</strain>
    </source>
</reference>
<dbReference type="SUPFAM" id="SSF47413">
    <property type="entry name" value="lambda repressor-like DNA-binding domains"/>
    <property type="match status" value="1"/>
</dbReference>
<name>A0ABX0RIJ5_9GAMM</name>
<dbReference type="InterPro" id="IPR010982">
    <property type="entry name" value="Lambda_DNA-bd_dom_sf"/>
</dbReference>
<sequence length="65" mass="6969">MDKVTLADYVKENGQAKAADIIGVHQTAISKAVRVGRKIFITTKPDGSVEAEELRPFPSSRNAAA</sequence>
<dbReference type="EMBL" id="VWXC01000001">
    <property type="protein sequence ID" value="NIG17468.1"/>
    <property type="molecule type" value="Genomic_DNA"/>
</dbReference>
<comment type="caution">
    <text evidence="1">The sequence shown here is derived from an EMBL/GenBank/DDBJ whole genome shotgun (WGS) entry which is preliminary data.</text>
</comment>
<dbReference type="PIRSF" id="PIRSF003217">
    <property type="entry name" value="Cro_protein"/>
    <property type="match status" value="1"/>
</dbReference>
<evidence type="ECO:0008006" key="3">
    <source>
        <dbReference type="Google" id="ProtNLM"/>
    </source>
</evidence>
<dbReference type="Pfam" id="PF09048">
    <property type="entry name" value="Cro"/>
    <property type="match status" value="1"/>
</dbReference>
<dbReference type="InterPro" id="IPR000655">
    <property type="entry name" value="Cro-like"/>
</dbReference>
<evidence type="ECO:0000313" key="2">
    <source>
        <dbReference type="Proteomes" id="UP001515780"/>
    </source>
</evidence>
<dbReference type="Proteomes" id="UP001515780">
    <property type="component" value="Unassembled WGS sequence"/>
</dbReference>
<keyword evidence="2" id="KW-1185">Reference proteome</keyword>
<dbReference type="InterPro" id="IPR038202">
    <property type="entry name" value="Cro_sf"/>
</dbReference>
<proteinExistence type="predicted"/>
<dbReference type="RefSeq" id="WP_166931490.1">
    <property type="nucleotide sequence ID" value="NZ_VWXC01000001.1"/>
</dbReference>
<organism evidence="1 2">
    <name type="scientific">Candidatus Pantoea communis</name>
    <dbReference type="NCBI Taxonomy" id="2608354"/>
    <lineage>
        <taxon>Bacteria</taxon>
        <taxon>Pseudomonadati</taxon>
        <taxon>Pseudomonadota</taxon>
        <taxon>Gammaproteobacteria</taxon>
        <taxon>Enterobacterales</taxon>
        <taxon>Erwiniaceae</taxon>
        <taxon>Pantoea</taxon>
    </lineage>
</organism>
<dbReference type="Gene3D" id="3.30.240.10">
    <property type="entry name" value="CRO Repressor"/>
    <property type="match status" value="1"/>
</dbReference>
<accession>A0ABX0RIJ5</accession>